<gene>
    <name evidence="1" type="ORF">K443DRAFT_671925</name>
</gene>
<accession>A0A0C9YEJ2</accession>
<name>A0A0C9YEJ2_9AGAR</name>
<evidence type="ECO:0000313" key="2">
    <source>
        <dbReference type="Proteomes" id="UP000054477"/>
    </source>
</evidence>
<dbReference type="Proteomes" id="UP000054477">
    <property type="component" value="Unassembled WGS sequence"/>
</dbReference>
<dbReference type="AlphaFoldDB" id="A0A0C9YEJ2"/>
<evidence type="ECO:0000313" key="1">
    <source>
        <dbReference type="EMBL" id="KIK08867.1"/>
    </source>
</evidence>
<protein>
    <submittedName>
        <fullName evidence="1">Uncharacterized protein</fullName>
    </submittedName>
</protein>
<dbReference type="EMBL" id="KN838540">
    <property type="protein sequence ID" value="KIK08867.1"/>
    <property type="molecule type" value="Genomic_DNA"/>
</dbReference>
<reference evidence="2" key="2">
    <citation type="submission" date="2015-01" db="EMBL/GenBank/DDBJ databases">
        <title>Evolutionary Origins and Diversification of the Mycorrhizal Mutualists.</title>
        <authorList>
            <consortium name="DOE Joint Genome Institute"/>
            <consortium name="Mycorrhizal Genomics Consortium"/>
            <person name="Kohler A."/>
            <person name="Kuo A."/>
            <person name="Nagy L.G."/>
            <person name="Floudas D."/>
            <person name="Copeland A."/>
            <person name="Barry K.W."/>
            <person name="Cichocki N."/>
            <person name="Veneault-Fourrey C."/>
            <person name="LaButti K."/>
            <person name="Lindquist E.A."/>
            <person name="Lipzen A."/>
            <person name="Lundell T."/>
            <person name="Morin E."/>
            <person name="Murat C."/>
            <person name="Riley R."/>
            <person name="Ohm R."/>
            <person name="Sun H."/>
            <person name="Tunlid A."/>
            <person name="Henrissat B."/>
            <person name="Grigoriev I.V."/>
            <person name="Hibbett D.S."/>
            <person name="Martin F."/>
        </authorList>
    </citation>
    <scope>NUCLEOTIDE SEQUENCE [LARGE SCALE GENOMIC DNA]</scope>
    <source>
        <strain evidence="2">LaAM-08-1</strain>
    </source>
</reference>
<dbReference type="HOGENOM" id="CLU_2776332_0_0_1"/>
<reference evidence="1 2" key="1">
    <citation type="submission" date="2014-04" db="EMBL/GenBank/DDBJ databases">
        <authorList>
            <consortium name="DOE Joint Genome Institute"/>
            <person name="Kuo A."/>
            <person name="Kohler A."/>
            <person name="Nagy L.G."/>
            <person name="Floudas D."/>
            <person name="Copeland A."/>
            <person name="Barry K.W."/>
            <person name="Cichocki N."/>
            <person name="Veneault-Fourrey C."/>
            <person name="LaButti K."/>
            <person name="Lindquist E.A."/>
            <person name="Lipzen A."/>
            <person name="Lundell T."/>
            <person name="Morin E."/>
            <person name="Murat C."/>
            <person name="Sun H."/>
            <person name="Tunlid A."/>
            <person name="Henrissat B."/>
            <person name="Grigoriev I.V."/>
            <person name="Hibbett D.S."/>
            <person name="Martin F."/>
            <person name="Nordberg H.P."/>
            <person name="Cantor M.N."/>
            <person name="Hua S.X."/>
        </authorList>
    </citation>
    <scope>NUCLEOTIDE SEQUENCE [LARGE SCALE GENOMIC DNA]</scope>
    <source>
        <strain evidence="1 2">LaAM-08-1</strain>
    </source>
</reference>
<keyword evidence="2" id="KW-1185">Reference proteome</keyword>
<proteinExistence type="predicted"/>
<sequence>MTSSPKLVLKGKIKDPVIVEPFPKVPKSSVRTRVSPFMLSKLAFLRVRFKTAFHRQRNSDEATYTIDSL</sequence>
<organism evidence="1 2">
    <name type="scientific">Laccaria amethystina LaAM-08-1</name>
    <dbReference type="NCBI Taxonomy" id="1095629"/>
    <lineage>
        <taxon>Eukaryota</taxon>
        <taxon>Fungi</taxon>
        <taxon>Dikarya</taxon>
        <taxon>Basidiomycota</taxon>
        <taxon>Agaricomycotina</taxon>
        <taxon>Agaricomycetes</taxon>
        <taxon>Agaricomycetidae</taxon>
        <taxon>Agaricales</taxon>
        <taxon>Agaricineae</taxon>
        <taxon>Hydnangiaceae</taxon>
        <taxon>Laccaria</taxon>
    </lineage>
</organism>